<dbReference type="EMBL" id="JH611183">
    <property type="protein sequence ID" value="EJP73080.1"/>
    <property type="molecule type" value="Genomic_DNA"/>
</dbReference>
<dbReference type="SUPFAM" id="SSF159245">
    <property type="entry name" value="AttH-like"/>
    <property type="match status" value="1"/>
</dbReference>
<dbReference type="Proteomes" id="UP000010116">
    <property type="component" value="Unassembled WGS sequence"/>
</dbReference>
<dbReference type="HOGENOM" id="CLU_059899_0_0_6"/>
<sequence>MSITKADDYPIHQISKPVSEVGSERNFYDRYFFNGYSKNDDIYFGAVLCVYPNLNIMDGSFTLAYKGKQYNSRASRILNLERLETEVGQLKVEVIKPLKKLKVSLNDIENNFEADLIITGKFEPMREPQMQLYDGPRLIMDTCRLTQQGSWSGFIKINGEKIDVNEKDFVGTRDRSWGVRPVGAYDSQPVAPFNMPQFYWLWAPFHFDDIAAHVYFIDKANGLSDTVLGVIQGPDYKNEFELHNVEKKVSYAPKSRRIESMIISALDKNGNNIEMTIDCGTKVFMCGLGYMHPEWGHGHNKGDFAKHFDEYNLNEDPGDPPYLHIQALSNAVLKIADKTYHGRGVLEQLILGAHEPSGFVDLFDKP</sequence>
<proteinExistence type="predicted"/>
<evidence type="ECO:0000313" key="1">
    <source>
        <dbReference type="EMBL" id="EJP73080.1"/>
    </source>
</evidence>
<accession>J4WZV9</accession>
<dbReference type="AlphaFoldDB" id="J4WZV9"/>
<organism evidence="1 2">
    <name type="scientific">SAR86 cluster bacterium SAR86B</name>
    <dbReference type="NCBI Taxonomy" id="1123867"/>
    <lineage>
        <taxon>Bacteria</taxon>
        <taxon>Pseudomonadati</taxon>
        <taxon>Pseudomonadota</taxon>
        <taxon>Gammaproteobacteria</taxon>
        <taxon>SAR86 cluster</taxon>
    </lineage>
</organism>
<reference evidence="1 2" key="1">
    <citation type="journal article" date="2012" name="ISME J.">
        <title>Genomic insights to SAR86, an abundant and uncultivated marine bacterial lineage.</title>
        <authorList>
            <person name="Dupont C.L."/>
            <person name="Rusch D.B."/>
            <person name="Yooseph S."/>
            <person name="Lombardo M.J."/>
            <person name="Richter R.A."/>
            <person name="Valas R."/>
            <person name="Novotny M."/>
            <person name="Yee-Greenbaum J."/>
            <person name="Selengut J.D."/>
            <person name="Haft D.H."/>
            <person name="Halpern A.L."/>
            <person name="Lasken R.S."/>
            <person name="Nealson K."/>
            <person name="Friedman R."/>
            <person name="Venter J.C."/>
        </authorList>
    </citation>
    <scope>NUCLEOTIDE SEQUENCE [LARGE SCALE GENOMIC DNA]</scope>
</reference>
<name>J4WZV9_9GAMM</name>
<protein>
    <submittedName>
        <fullName evidence="1">Uncharacterized protein</fullName>
    </submittedName>
</protein>
<gene>
    <name evidence="1" type="ORF">NT02SARS_1349</name>
</gene>
<evidence type="ECO:0000313" key="2">
    <source>
        <dbReference type="Proteomes" id="UP000010116"/>
    </source>
</evidence>